<accession>A3U2W7</accession>
<dbReference type="GO" id="GO:0015232">
    <property type="term" value="F:heme transmembrane transporter activity"/>
    <property type="evidence" value="ECO:0007669"/>
    <property type="project" value="InterPro"/>
</dbReference>
<dbReference type="InterPro" id="IPR003567">
    <property type="entry name" value="Cyt_c_biogenesis"/>
</dbReference>
<feature type="transmembrane region" description="Helical" evidence="10">
    <location>
        <begin position="394"/>
        <end position="413"/>
    </location>
</feature>
<dbReference type="Proteomes" id="UP000004318">
    <property type="component" value="Unassembled WGS sequence"/>
</dbReference>
<evidence type="ECO:0000256" key="2">
    <source>
        <dbReference type="ARBA" id="ARBA00009186"/>
    </source>
</evidence>
<keyword evidence="6" id="KW-0201">Cytochrome c-type biogenesis</keyword>
<protein>
    <submittedName>
        <fullName evidence="13">Cytochrome c-type biogenesis protein CcmF</fullName>
    </submittedName>
</protein>
<sequence length="653" mass="70281">MVTELGHFALILALAVALVQTVVPLVGAHRRWPGWMAVAEPAANAQFLLVGFSFAALTHAFVTSDFSLRLVTENSHSLKPMLYKITGVWGNHEGSMLLWILILALFGASAAWFGGALPPTLRARVLAVQGGIGLAFLAFLIFTSNPFLRLAVPPLDGRDLNPLLQDPGLAFHPPFLYLGYVGLSMAFSFAVAALIEGRVDAAWGRWVRPWTLAAWVFLTIGIALGSWWAYYELGWGGFWFWDPVENASFMPWLIAAALLHSAVVVEKRESLKSWTILLAIVAFGFSLIGAFITRSGIITSVHAFATDPERGVFLLAITVLFMGGALTLFAARAEALSSRGVFSMISRESMLVLNNILLAVAALVVFVGTVWPLVSELAFDRKLSVGAPFFNMAFTPFFVALGLALPIGAMMPWKRGRPGRVLRRLLPAMALAVAVLALVYAIQTERSALGPVGLMLGTWLVAGAATDLWARTGKSGAGRLFRLQRSDYGRTLAHAGLGVTIAGIAGLLAWESEDIRVMQEGDTLTLAGYDITLEGVTRVQGPNYVSTTGTVRLARDGAAIATLTPEKRFYPVARMPTTEAGIDNGILRDVYVVIGDPQEGGGWAFRTYVKPLANWIWGGAILMALGGALSLSDRRYRVAAGARRVAAEGVPAE</sequence>
<feature type="transmembrane region" description="Helical" evidence="10">
    <location>
        <begin position="352"/>
        <end position="374"/>
    </location>
</feature>
<dbReference type="PANTHER" id="PTHR43653:SF1">
    <property type="entry name" value="CYTOCHROME C-TYPE BIOGENESIS PROTEIN CCMF"/>
    <property type="match status" value="1"/>
</dbReference>
<dbReference type="InterPro" id="IPR002541">
    <property type="entry name" value="Cyt_c_assembly"/>
</dbReference>
<dbReference type="Pfam" id="PF01578">
    <property type="entry name" value="Cytochrom_C_asm"/>
    <property type="match status" value="1"/>
</dbReference>
<feature type="transmembrane region" description="Helical" evidence="10">
    <location>
        <begin position="312"/>
        <end position="331"/>
    </location>
</feature>
<feature type="transmembrane region" description="Helical" evidence="10">
    <location>
        <begin position="612"/>
        <end position="631"/>
    </location>
</feature>
<reference evidence="13 14" key="1">
    <citation type="journal article" date="2010" name="J. Bacteriol.">
        <title>Genome sequences of Oceanicola granulosus HTCC2516(T) and Oceanicola batsensis HTCC2597(TDelta).</title>
        <authorList>
            <person name="Thrash J.C."/>
            <person name="Cho J.C."/>
            <person name="Vergin K.L."/>
            <person name="Giovannoni S.J."/>
        </authorList>
    </citation>
    <scope>NUCLEOTIDE SEQUENCE [LARGE SCALE GENOMIC DNA]</scope>
    <source>
        <strain evidence="14">ATCC BAA-863 / DSM 15984 / KCTC 12145 / HTCC2597</strain>
    </source>
</reference>
<evidence type="ECO:0000256" key="10">
    <source>
        <dbReference type="SAM" id="Phobius"/>
    </source>
</evidence>
<dbReference type="Pfam" id="PF16327">
    <property type="entry name" value="CcmF_C"/>
    <property type="match status" value="1"/>
</dbReference>
<comment type="caution">
    <text evidence="13">The sequence shown here is derived from an EMBL/GenBank/DDBJ whole genome shotgun (WGS) entry which is preliminary data.</text>
</comment>
<evidence type="ECO:0000256" key="4">
    <source>
        <dbReference type="ARBA" id="ARBA00022519"/>
    </source>
</evidence>
<dbReference type="PRINTS" id="PR01410">
    <property type="entry name" value="CCBIOGENESIS"/>
</dbReference>
<keyword evidence="7 10" id="KW-1133">Transmembrane helix</keyword>
<keyword evidence="4" id="KW-0997">Cell inner membrane</keyword>
<dbReference type="STRING" id="252305.OB2597_01372"/>
<dbReference type="InterPro" id="IPR003568">
    <property type="entry name" value="Cyt_c_biogenesis_CcmF"/>
</dbReference>
<feature type="transmembrane region" description="Helical" evidence="10">
    <location>
        <begin position="207"/>
        <end position="229"/>
    </location>
</feature>
<dbReference type="OrthoDB" id="9761451at2"/>
<feature type="domain" description="Cytochrome c assembly protein" evidence="11">
    <location>
        <begin position="89"/>
        <end position="295"/>
    </location>
</feature>
<evidence type="ECO:0000313" key="13">
    <source>
        <dbReference type="EMBL" id="EAQ01497.1"/>
    </source>
</evidence>
<keyword evidence="8 10" id="KW-0472">Membrane</keyword>
<comment type="function">
    <text evidence="9">Required for the biogenesis of c-type cytochromes. Possible subunit of a heme lyase.</text>
</comment>
<feature type="transmembrane region" description="Helical" evidence="10">
    <location>
        <begin position="249"/>
        <end position="265"/>
    </location>
</feature>
<dbReference type="NCBIfam" id="NF007691">
    <property type="entry name" value="PRK10369.1"/>
    <property type="match status" value="1"/>
</dbReference>
<evidence type="ECO:0000256" key="3">
    <source>
        <dbReference type="ARBA" id="ARBA00022475"/>
    </source>
</evidence>
<feature type="transmembrane region" description="Helical" evidence="10">
    <location>
        <begin position="491"/>
        <end position="510"/>
    </location>
</feature>
<dbReference type="GO" id="GO:0005886">
    <property type="term" value="C:plasma membrane"/>
    <property type="evidence" value="ECO:0007669"/>
    <property type="project" value="UniProtKB-SubCell"/>
</dbReference>
<comment type="subcellular location">
    <subcellularLocation>
        <location evidence="1">Cell inner membrane</location>
        <topology evidence="1">Multi-pass membrane protein</topology>
    </subcellularLocation>
</comment>
<keyword evidence="14" id="KW-1185">Reference proteome</keyword>
<evidence type="ECO:0000256" key="6">
    <source>
        <dbReference type="ARBA" id="ARBA00022748"/>
    </source>
</evidence>
<evidence type="ECO:0000313" key="14">
    <source>
        <dbReference type="Proteomes" id="UP000004318"/>
    </source>
</evidence>
<organism evidence="13 14">
    <name type="scientific">Pseudooceanicola batsensis (strain ATCC BAA-863 / DSM 15984 / KCTC 12145 / HTCC2597)</name>
    <name type="common">Oceanicola batsensis</name>
    <dbReference type="NCBI Taxonomy" id="252305"/>
    <lineage>
        <taxon>Bacteria</taxon>
        <taxon>Pseudomonadati</taxon>
        <taxon>Pseudomonadota</taxon>
        <taxon>Alphaproteobacteria</taxon>
        <taxon>Rhodobacterales</taxon>
        <taxon>Paracoccaceae</taxon>
        <taxon>Pseudooceanicola</taxon>
    </lineage>
</organism>
<dbReference type="InterPro" id="IPR032523">
    <property type="entry name" value="CcmF_C"/>
</dbReference>
<evidence type="ECO:0000256" key="5">
    <source>
        <dbReference type="ARBA" id="ARBA00022692"/>
    </source>
</evidence>
<dbReference type="RefSeq" id="WP_009804520.1">
    <property type="nucleotide sequence ID" value="NZ_CH724131.1"/>
</dbReference>
<keyword evidence="5 10" id="KW-0812">Transmembrane</keyword>
<evidence type="ECO:0000256" key="1">
    <source>
        <dbReference type="ARBA" id="ARBA00004429"/>
    </source>
</evidence>
<dbReference type="PRINTS" id="PR01411">
    <property type="entry name" value="CCMFBIOGNSIS"/>
</dbReference>
<dbReference type="HOGENOM" id="CLU_015041_3_0_5"/>
<comment type="similarity">
    <text evidence="2">Belongs to the CcmF/CycK/Ccl1/NrfE/CcsA family.</text>
</comment>
<dbReference type="GO" id="GO:0020037">
    <property type="term" value="F:heme binding"/>
    <property type="evidence" value="ECO:0007669"/>
    <property type="project" value="InterPro"/>
</dbReference>
<gene>
    <name evidence="13" type="ORF">OB2597_01372</name>
</gene>
<feature type="domain" description="Cytochrome c-type biogenesis protein CcmF C-terminal" evidence="12">
    <location>
        <begin position="315"/>
        <end position="634"/>
    </location>
</feature>
<evidence type="ECO:0000259" key="11">
    <source>
        <dbReference type="Pfam" id="PF01578"/>
    </source>
</evidence>
<evidence type="ECO:0000256" key="7">
    <source>
        <dbReference type="ARBA" id="ARBA00022989"/>
    </source>
</evidence>
<dbReference type="GO" id="GO:0017004">
    <property type="term" value="P:cytochrome complex assembly"/>
    <property type="evidence" value="ECO:0007669"/>
    <property type="project" value="UniProtKB-KW"/>
</dbReference>
<evidence type="ECO:0000256" key="9">
    <source>
        <dbReference type="ARBA" id="ARBA00037230"/>
    </source>
</evidence>
<dbReference type="eggNOG" id="COG1138">
    <property type="taxonomic scope" value="Bacteria"/>
</dbReference>
<feature type="transmembrane region" description="Helical" evidence="10">
    <location>
        <begin position="6"/>
        <end position="26"/>
    </location>
</feature>
<keyword evidence="3" id="KW-1003">Cell membrane</keyword>
<feature type="transmembrane region" description="Helical" evidence="10">
    <location>
        <begin position="47"/>
        <end position="71"/>
    </location>
</feature>
<feature type="transmembrane region" description="Helical" evidence="10">
    <location>
        <begin position="274"/>
        <end position="292"/>
    </location>
</feature>
<dbReference type="EMBL" id="AAMO01000013">
    <property type="protein sequence ID" value="EAQ01497.1"/>
    <property type="molecule type" value="Genomic_DNA"/>
</dbReference>
<feature type="transmembrane region" description="Helical" evidence="10">
    <location>
        <begin position="96"/>
        <end position="114"/>
    </location>
</feature>
<dbReference type="PANTHER" id="PTHR43653">
    <property type="entry name" value="CYTOCHROME C ASSEMBLY PROTEIN-RELATED"/>
    <property type="match status" value="1"/>
</dbReference>
<feature type="transmembrane region" description="Helical" evidence="10">
    <location>
        <begin position="126"/>
        <end position="148"/>
    </location>
</feature>
<proteinExistence type="inferred from homology"/>
<feature type="transmembrane region" description="Helical" evidence="10">
    <location>
        <begin position="448"/>
        <end position="470"/>
    </location>
</feature>
<feature type="transmembrane region" description="Helical" evidence="10">
    <location>
        <begin position="425"/>
        <end position="442"/>
    </location>
</feature>
<dbReference type="NCBIfam" id="TIGR00353">
    <property type="entry name" value="nrfE"/>
    <property type="match status" value="1"/>
</dbReference>
<name>A3U2W7_PSEBH</name>
<feature type="transmembrane region" description="Helical" evidence="10">
    <location>
        <begin position="175"/>
        <end position="195"/>
    </location>
</feature>
<evidence type="ECO:0000259" key="12">
    <source>
        <dbReference type="Pfam" id="PF16327"/>
    </source>
</evidence>
<evidence type="ECO:0000256" key="8">
    <source>
        <dbReference type="ARBA" id="ARBA00023136"/>
    </source>
</evidence>
<dbReference type="AlphaFoldDB" id="A3U2W7"/>